<evidence type="ECO:0000313" key="1">
    <source>
        <dbReference type="EMBL" id="CAL1384394.1"/>
    </source>
</evidence>
<dbReference type="Proteomes" id="UP001497516">
    <property type="component" value="Chromosome 4"/>
</dbReference>
<dbReference type="AlphaFoldDB" id="A0AAV2EEP8"/>
<reference evidence="1 2" key="1">
    <citation type="submission" date="2024-04" db="EMBL/GenBank/DDBJ databases">
        <authorList>
            <person name="Fracassetti M."/>
        </authorList>
    </citation>
    <scope>NUCLEOTIDE SEQUENCE [LARGE SCALE GENOMIC DNA]</scope>
</reference>
<name>A0AAV2EEP8_9ROSI</name>
<dbReference type="EMBL" id="OZ034817">
    <property type="protein sequence ID" value="CAL1384394.1"/>
    <property type="molecule type" value="Genomic_DNA"/>
</dbReference>
<organism evidence="1 2">
    <name type="scientific">Linum trigynum</name>
    <dbReference type="NCBI Taxonomy" id="586398"/>
    <lineage>
        <taxon>Eukaryota</taxon>
        <taxon>Viridiplantae</taxon>
        <taxon>Streptophyta</taxon>
        <taxon>Embryophyta</taxon>
        <taxon>Tracheophyta</taxon>
        <taxon>Spermatophyta</taxon>
        <taxon>Magnoliopsida</taxon>
        <taxon>eudicotyledons</taxon>
        <taxon>Gunneridae</taxon>
        <taxon>Pentapetalae</taxon>
        <taxon>rosids</taxon>
        <taxon>fabids</taxon>
        <taxon>Malpighiales</taxon>
        <taxon>Linaceae</taxon>
        <taxon>Linum</taxon>
    </lineage>
</organism>
<gene>
    <name evidence="1" type="ORF">LTRI10_LOCUS25602</name>
</gene>
<accession>A0AAV2EEP8</accession>
<protein>
    <submittedName>
        <fullName evidence="1">Uncharacterized protein</fullName>
    </submittedName>
</protein>
<sequence length="110" mass="11968">MADAAGGGGDPGLKAFSSAAKLVDRLEMLIENLVWRQTMKIAEARLLRDRLGWAMATKAEIFVGDAKDIVTVGRLWREFGFKGTVKPNGELPSETTSELTRLAVSAYLNV</sequence>
<evidence type="ECO:0000313" key="2">
    <source>
        <dbReference type="Proteomes" id="UP001497516"/>
    </source>
</evidence>
<proteinExistence type="predicted"/>
<keyword evidence="2" id="KW-1185">Reference proteome</keyword>